<keyword evidence="1" id="KW-1133">Transmembrane helix</keyword>
<dbReference type="Proteomes" id="UP001570511">
    <property type="component" value="Unassembled WGS sequence"/>
</dbReference>
<reference evidence="2 3" key="1">
    <citation type="submission" date="2024-08" db="EMBL/GenBank/DDBJ databases">
        <title>Halobellus sp. MBLA0158 whole genome sequence.</title>
        <authorList>
            <person name="Hwang C.Y."/>
            <person name="Cho E.-S."/>
            <person name="Seo M.-J."/>
        </authorList>
    </citation>
    <scope>NUCLEOTIDE SEQUENCE [LARGE SCALE GENOMIC DNA]</scope>
    <source>
        <strain evidence="2 3">MBLA0158</strain>
    </source>
</reference>
<evidence type="ECO:0000313" key="2">
    <source>
        <dbReference type="EMBL" id="MFA1611193.1"/>
    </source>
</evidence>
<proteinExistence type="predicted"/>
<dbReference type="AlphaFoldDB" id="A0ABD5MDX7"/>
<organism evidence="2 3">
    <name type="scientific">Halobellus rubicundus</name>
    <dbReference type="NCBI Taxonomy" id="2996466"/>
    <lineage>
        <taxon>Archaea</taxon>
        <taxon>Methanobacteriati</taxon>
        <taxon>Methanobacteriota</taxon>
        <taxon>Stenosarchaea group</taxon>
        <taxon>Halobacteria</taxon>
        <taxon>Halobacteriales</taxon>
        <taxon>Haloferacaceae</taxon>
        <taxon>Halobellus</taxon>
    </lineage>
</organism>
<dbReference type="Pfam" id="PF26045">
    <property type="entry name" value="OB_2TM_halo"/>
    <property type="match status" value="1"/>
</dbReference>
<keyword evidence="1" id="KW-0812">Transmembrane</keyword>
<dbReference type="InterPro" id="IPR058927">
    <property type="entry name" value="OB_2TM"/>
</dbReference>
<dbReference type="RefSeq" id="WP_372389301.1">
    <property type="nucleotide sequence ID" value="NZ_JBGNYA010000001.1"/>
</dbReference>
<evidence type="ECO:0000313" key="3">
    <source>
        <dbReference type="Proteomes" id="UP001570511"/>
    </source>
</evidence>
<accession>A0ABD5MDX7</accession>
<dbReference type="EMBL" id="JBGNYA010000001">
    <property type="protein sequence ID" value="MFA1611193.1"/>
    <property type="molecule type" value="Genomic_DNA"/>
</dbReference>
<keyword evidence="1" id="KW-0472">Membrane</keyword>
<feature type="transmembrane region" description="Helical" evidence="1">
    <location>
        <begin position="114"/>
        <end position="132"/>
    </location>
</feature>
<evidence type="ECO:0008006" key="4">
    <source>
        <dbReference type="Google" id="ProtNLM"/>
    </source>
</evidence>
<sequence length="150" mass="16484">MRRLSIAFVLILVLCALTVGFGVQFNGSDVYPDAAAIDADYAAHVGERAHLWTEAVGTENGSLLVETEGLHLRVSDPSPAAVEIGDHVQIYGMLGPDRQFETENYHVQSAGGVWYMYGVSVVGIALAAVLFLRRWRIDLDHWRFVPRGGE</sequence>
<comment type="caution">
    <text evidence="2">The sequence shown here is derived from an EMBL/GenBank/DDBJ whole genome shotgun (WGS) entry which is preliminary data.</text>
</comment>
<keyword evidence="3" id="KW-1185">Reference proteome</keyword>
<name>A0ABD5MDX7_9EURY</name>
<evidence type="ECO:0000256" key="1">
    <source>
        <dbReference type="SAM" id="Phobius"/>
    </source>
</evidence>
<gene>
    <name evidence="2" type="ORF">OS889_09270</name>
</gene>
<protein>
    <recommendedName>
        <fullName evidence="4">DNA-binding protein</fullName>
    </recommendedName>
</protein>